<sequence>MAELKEEQKKMTASMQAGFEDIKKLHAVHPERFGTLDKDMRGLKHQVNNSIHVAKSAAEVVNAIEVHMNANRNLRPHVLKWTYWFSITWMGWLKKFEVQYPLPPIKETPPSTSTAKTRPSTSRKK</sequence>
<evidence type="ECO:0000313" key="2">
    <source>
        <dbReference type="EMBL" id="KAB1202827.1"/>
    </source>
</evidence>
<feature type="region of interest" description="Disordered" evidence="1">
    <location>
        <begin position="103"/>
        <end position="125"/>
    </location>
</feature>
<dbReference type="EMBL" id="RXIC02000026">
    <property type="protein sequence ID" value="KAB1202827.1"/>
    <property type="molecule type" value="Genomic_DNA"/>
</dbReference>
<organism evidence="2 3">
    <name type="scientific">Morella rubra</name>
    <name type="common">Chinese bayberry</name>
    <dbReference type="NCBI Taxonomy" id="262757"/>
    <lineage>
        <taxon>Eukaryota</taxon>
        <taxon>Viridiplantae</taxon>
        <taxon>Streptophyta</taxon>
        <taxon>Embryophyta</taxon>
        <taxon>Tracheophyta</taxon>
        <taxon>Spermatophyta</taxon>
        <taxon>Magnoliopsida</taxon>
        <taxon>eudicotyledons</taxon>
        <taxon>Gunneridae</taxon>
        <taxon>Pentapetalae</taxon>
        <taxon>rosids</taxon>
        <taxon>fabids</taxon>
        <taxon>Fagales</taxon>
        <taxon>Myricaceae</taxon>
        <taxon>Morella</taxon>
    </lineage>
</organism>
<dbReference type="AlphaFoldDB" id="A0A6A1USS1"/>
<reference evidence="2 3" key="1">
    <citation type="journal article" date="2019" name="Plant Biotechnol. J.">
        <title>The red bayberry genome and genetic basis of sex determination.</title>
        <authorList>
            <person name="Jia H.M."/>
            <person name="Jia H.J."/>
            <person name="Cai Q.L."/>
            <person name="Wang Y."/>
            <person name="Zhao H.B."/>
            <person name="Yang W.F."/>
            <person name="Wang G.Y."/>
            <person name="Li Y.H."/>
            <person name="Zhan D.L."/>
            <person name="Shen Y.T."/>
            <person name="Niu Q.F."/>
            <person name="Chang L."/>
            <person name="Qiu J."/>
            <person name="Zhao L."/>
            <person name="Xie H.B."/>
            <person name="Fu W.Y."/>
            <person name="Jin J."/>
            <person name="Li X.W."/>
            <person name="Jiao Y."/>
            <person name="Zhou C.C."/>
            <person name="Tu T."/>
            <person name="Chai C.Y."/>
            <person name="Gao J.L."/>
            <person name="Fan L.J."/>
            <person name="van de Weg E."/>
            <person name="Wang J.Y."/>
            <person name="Gao Z.S."/>
        </authorList>
    </citation>
    <scope>NUCLEOTIDE SEQUENCE [LARGE SCALE GENOMIC DNA]</scope>
    <source>
        <tissue evidence="2">Leaves</tissue>
    </source>
</reference>
<evidence type="ECO:0000313" key="3">
    <source>
        <dbReference type="Proteomes" id="UP000516437"/>
    </source>
</evidence>
<gene>
    <name evidence="2" type="ORF">CJ030_MR8G024940</name>
</gene>
<proteinExistence type="predicted"/>
<protein>
    <submittedName>
        <fullName evidence="2">Uncharacterized protein</fullName>
    </submittedName>
</protein>
<feature type="compositionally biased region" description="Polar residues" evidence="1">
    <location>
        <begin position="109"/>
        <end position="125"/>
    </location>
</feature>
<evidence type="ECO:0000256" key="1">
    <source>
        <dbReference type="SAM" id="MobiDB-lite"/>
    </source>
</evidence>
<accession>A0A6A1USS1</accession>
<dbReference type="Proteomes" id="UP000516437">
    <property type="component" value="Chromosome 8"/>
</dbReference>
<keyword evidence="3" id="KW-1185">Reference proteome</keyword>
<name>A0A6A1USS1_9ROSI</name>
<comment type="caution">
    <text evidence="2">The sequence shown here is derived from an EMBL/GenBank/DDBJ whole genome shotgun (WGS) entry which is preliminary data.</text>
</comment>